<accession>A0A1G1Y9Q6</accession>
<sequence>MEIAKNGDLIFSTYQPDKNISSFYKFNKKNYESHCLKHYISDKKSLQYIENAIQNPDCATSGKNPNQFNFYLVVSYQKYKTSIVVKMYKIICYKHYQKGNKIFYKIATAINQCTANYNAINDLENIIWKKPDSLI</sequence>
<evidence type="ECO:0000313" key="1">
    <source>
        <dbReference type="EMBL" id="OGY49073.1"/>
    </source>
</evidence>
<proteinExistence type="predicted"/>
<dbReference type="EMBL" id="MHIF01000005">
    <property type="protein sequence ID" value="OGY49073.1"/>
    <property type="molecule type" value="Genomic_DNA"/>
</dbReference>
<dbReference type="Proteomes" id="UP000178432">
    <property type="component" value="Unassembled WGS sequence"/>
</dbReference>
<reference evidence="1 2" key="1">
    <citation type="journal article" date="2016" name="Nat. Commun.">
        <title>Thousands of microbial genomes shed light on interconnected biogeochemical processes in an aquifer system.</title>
        <authorList>
            <person name="Anantharaman K."/>
            <person name="Brown C.T."/>
            <person name="Hug L.A."/>
            <person name="Sharon I."/>
            <person name="Castelle C.J."/>
            <person name="Probst A.J."/>
            <person name="Thomas B.C."/>
            <person name="Singh A."/>
            <person name="Wilkins M.J."/>
            <person name="Karaoz U."/>
            <person name="Brodie E.L."/>
            <person name="Williams K.H."/>
            <person name="Hubbard S.S."/>
            <person name="Banfield J.F."/>
        </authorList>
    </citation>
    <scope>NUCLEOTIDE SEQUENCE [LARGE SCALE GENOMIC DNA]</scope>
</reference>
<gene>
    <name evidence="1" type="ORF">A2663_04735</name>
</gene>
<comment type="caution">
    <text evidence="1">The sequence shown here is derived from an EMBL/GenBank/DDBJ whole genome shotgun (WGS) entry which is preliminary data.</text>
</comment>
<protein>
    <submittedName>
        <fullName evidence="1">Uncharacterized protein</fullName>
    </submittedName>
</protein>
<name>A0A1G1Y9Q6_9BACT</name>
<organism evidence="1 2">
    <name type="scientific">Candidatus Buchananbacteria bacterium RIFCSPHIGHO2_01_FULL_46_12</name>
    <dbReference type="NCBI Taxonomy" id="1797536"/>
    <lineage>
        <taxon>Bacteria</taxon>
        <taxon>Candidatus Buchananiibacteriota</taxon>
    </lineage>
</organism>
<evidence type="ECO:0000313" key="2">
    <source>
        <dbReference type="Proteomes" id="UP000178432"/>
    </source>
</evidence>
<dbReference type="AlphaFoldDB" id="A0A1G1Y9Q6"/>